<name>A0A6P1MBY5_9BACT</name>
<dbReference type="InterPro" id="IPR047951">
    <property type="entry name" value="Transpos_ISL3"/>
</dbReference>
<sequence>MPQEKIDLVGPGIKVHSVVRHGGVMIHAEYVGPVACPQCSSEQLRTKDRFVRKLRHESIGTKNTWLYLTLRKYRCEDCRRYFRARVPGLLPYRRSTEMFRQEIFMDHRDGISQQQLHRTRRIGSATVERWFHDHLELKEKMFSSRLCPTVLGIDEHFFTKKQGYATTFCDLQKHRIFEVAKGRSEHSLHSALMRMKGRERVQVVCIDLSSSYRSLARKYFPNALIVSDRFHVVRTVIRHFLDTWKLLDPVGRKNRGLLSLMRRKGENLRPEQQARLERYFEQNPAIGMVYKAKEELCELLNQKHRTQKDCRPLISRLLYWIDQLRNSPFEPLRTLGATLSSWRDEIARMWRFTRNNGITEGFHTKMELIQRRAYGFRNFSNYRLRVTGLLLSE</sequence>
<dbReference type="EMBL" id="CP047593">
    <property type="protein sequence ID" value="QHI70064.1"/>
    <property type="molecule type" value="Genomic_DNA"/>
</dbReference>
<dbReference type="NCBIfam" id="NF033550">
    <property type="entry name" value="transpos_ISL3"/>
    <property type="match status" value="1"/>
</dbReference>
<keyword evidence="4" id="KW-1185">Reference proteome</keyword>
<protein>
    <submittedName>
        <fullName evidence="3">ISL3 family transposase</fullName>
    </submittedName>
</protein>
<dbReference type="PANTHER" id="PTHR33498">
    <property type="entry name" value="TRANSPOSASE FOR INSERTION SEQUENCE ELEMENT IS1557"/>
    <property type="match status" value="1"/>
</dbReference>
<dbReference type="RefSeq" id="WP_160629243.1">
    <property type="nucleotide sequence ID" value="NZ_CP047593.1"/>
</dbReference>
<accession>A0A6P1MBY5</accession>
<dbReference type="PANTHER" id="PTHR33498:SF1">
    <property type="entry name" value="TRANSPOSASE FOR INSERTION SEQUENCE ELEMENT IS1557"/>
    <property type="match status" value="1"/>
</dbReference>
<reference evidence="3 4" key="1">
    <citation type="submission" date="2020-01" db="EMBL/GenBank/DDBJ databases">
        <title>Ponticoccus aerotolerans gen. nov., sp. nov., an anaerobic bacterium and proposal of Ponticoccusceae fam. nov., Ponticoccusles ord. nov. and Ponticoccuse classis nov. in the phylum Kiritimatiellaeota.</title>
        <authorList>
            <person name="Zhou L.Y."/>
            <person name="Du Z.J."/>
        </authorList>
    </citation>
    <scope>NUCLEOTIDE SEQUENCE [LARGE SCALE GENOMIC DNA]</scope>
    <source>
        <strain evidence="3 4">S-5007</strain>
    </source>
</reference>
<gene>
    <name evidence="3" type="ORF">GT409_11610</name>
</gene>
<dbReference type="Pfam" id="PF14690">
    <property type="entry name" value="Zn_ribbon_ISL3"/>
    <property type="match status" value="1"/>
</dbReference>
<evidence type="ECO:0000313" key="4">
    <source>
        <dbReference type="Proteomes" id="UP000464954"/>
    </source>
</evidence>
<proteinExistence type="predicted"/>
<dbReference type="InterPro" id="IPR002560">
    <property type="entry name" value="Transposase_DDE"/>
</dbReference>
<dbReference type="Pfam" id="PF01610">
    <property type="entry name" value="DDE_Tnp_ISL3"/>
    <property type="match status" value="1"/>
</dbReference>
<evidence type="ECO:0000259" key="2">
    <source>
        <dbReference type="Pfam" id="PF14690"/>
    </source>
</evidence>
<dbReference type="Proteomes" id="UP000464954">
    <property type="component" value="Chromosome"/>
</dbReference>
<dbReference type="InterPro" id="IPR029261">
    <property type="entry name" value="Transposase_Znf"/>
</dbReference>
<evidence type="ECO:0000259" key="1">
    <source>
        <dbReference type="Pfam" id="PF01610"/>
    </source>
</evidence>
<feature type="domain" description="Transposase IS204/IS1001/IS1096/IS1165 DDE" evidence="1">
    <location>
        <begin position="151"/>
        <end position="386"/>
    </location>
</feature>
<organism evidence="3 4">
    <name type="scientific">Tichowtungia aerotolerans</name>
    <dbReference type="NCBI Taxonomy" id="2697043"/>
    <lineage>
        <taxon>Bacteria</taxon>
        <taxon>Pseudomonadati</taxon>
        <taxon>Kiritimatiellota</taxon>
        <taxon>Tichowtungiia</taxon>
        <taxon>Tichowtungiales</taxon>
        <taxon>Tichowtungiaceae</taxon>
        <taxon>Tichowtungia</taxon>
    </lineage>
</organism>
<dbReference type="AlphaFoldDB" id="A0A6P1MBY5"/>
<evidence type="ECO:0000313" key="3">
    <source>
        <dbReference type="EMBL" id="QHI70064.1"/>
    </source>
</evidence>
<dbReference type="KEGG" id="taer:GT409_11610"/>
<feature type="domain" description="Transposase IS204/IS1001/IS1096/IS1165 zinc-finger" evidence="2">
    <location>
        <begin position="33"/>
        <end position="78"/>
    </location>
</feature>